<evidence type="ECO:0000313" key="4">
    <source>
        <dbReference type="Proteomes" id="UP001163046"/>
    </source>
</evidence>
<dbReference type="Proteomes" id="UP001163046">
    <property type="component" value="Unassembled WGS sequence"/>
</dbReference>
<dbReference type="PANTHER" id="PTHR12242">
    <property type="entry name" value="OS02G0130600 PROTEIN-RELATED"/>
    <property type="match status" value="1"/>
</dbReference>
<dbReference type="Pfam" id="PF21534">
    <property type="entry name" value="Rost"/>
    <property type="match status" value="1"/>
</dbReference>
<keyword evidence="2" id="KW-1133">Transmembrane helix</keyword>
<evidence type="ECO:0000313" key="3">
    <source>
        <dbReference type="EMBL" id="KAJ7333849.1"/>
    </source>
</evidence>
<feature type="compositionally biased region" description="Basic and acidic residues" evidence="1">
    <location>
        <begin position="14"/>
        <end position="41"/>
    </location>
</feature>
<keyword evidence="2" id="KW-0812">Transmembrane</keyword>
<comment type="caution">
    <text evidence="3">The sequence shown here is derived from an EMBL/GenBank/DDBJ whole genome shotgun (WGS) entry which is preliminary data.</text>
</comment>
<keyword evidence="2" id="KW-0472">Membrane</keyword>
<gene>
    <name evidence="3" type="ORF">OS493_015941</name>
</gene>
<feature type="transmembrane region" description="Helical" evidence="2">
    <location>
        <begin position="67"/>
        <end position="87"/>
    </location>
</feature>
<sequence length="210" mass="24136">MALTETASFTISVEKNRNADTEDLKKNEESTKTMYERLEDRTETDEERGEDTEDMRDDDALAWRHKVFWVMYSIAANVSPTITMFYYAHFFSSEKNESGVSDLTKHLFISIFLLVETAISGIPVFYAHVVYPLLFTGSYMAFTVIFWQLEGINHRGKKQIYEGVEYGSTPGEYVALGAFLFASAQLIVHLVLFGVYKLRQFCEKYTPSKC</sequence>
<dbReference type="EMBL" id="MU827785">
    <property type="protein sequence ID" value="KAJ7333849.1"/>
    <property type="molecule type" value="Genomic_DNA"/>
</dbReference>
<organism evidence="3 4">
    <name type="scientific">Desmophyllum pertusum</name>
    <dbReference type="NCBI Taxonomy" id="174260"/>
    <lineage>
        <taxon>Eukaryota</taxon>
        <taxon>Metazoa</taxon>
        <taxon>Cnidaria</taxon>
        <taxon>Anthozoa</taxon>
        <taxon>Hexacorallia</taxon>
        <taxon>Scleractinia</taxon>
        <taxon>Caryophylliina</taxon>
        <taxon>Caryophylliidae</taxon>
        <taxon>Desmophyllum</taxon>
    </lineage>
</organism>
<feature type="transmembrane region" description="Helical" evidence="2">
    <location>
        <begin position="173"/>
        <end position="196"/>
    </location>
</feature>
<feature type="transmembrane region" description="Helical" evidence="2">
    <location>
        <begin position="107"/>
        <end position="127"/>
    </location>
</feature>
<evidence type="ECO:0000256" key="1">
    <source>
        <dbReference type="SAM" id="MobiDB-lite"/>
    </source>
</evidence>
<proteinExistence type="predicted"/>
<protein>
    <submittedName>
        <fullName evidence="3">Uncharacterized protein</fullName>
    </submittedName>
</protein>
<accession>A0A9X0CF73</accession>
<feature type="compositionally biased region" description="Polar residues" evidence="1">
    <location>
        <begin position="1"/>
        <end position="13"/>
    </location>
</feature>
<feature type="compositionally biased region" description="Acidic residues" evidence="1">
    <location>
        <begin position="42"/>
        <end position="55"/>
    </location>
</feature>
<dbReference type="InterPro" id="IPR049352">
    <property type="entry name" value="Rost"/>
</dbReference>
<dbReference type="AlphaFoldDB" id="A0A9X0CF73"/>
<dbReference type="PANTHER" id="PTHR12242:SF1">
    <property type="entry name" value="MYND-TYPE DOMAIN-CONTAINING PROTEIN"/>
    <property type="match status" value="1"/>
</dbReference>
<dbReference type="OrthoDB" id="419711at2759"/>
<feature type="region of interest" description="Disordered" evidence="1">
    <location>
        <begin position="1"/>
        <end position="55"/>
    </location>
</feature>
<reference evidence="3" key="1">
    <citation type="submission" date="2023-01" db="EMBL/GenBank/DDBJ databases">
        <title>Genome assembly of the deep-sea coral Lophelia pertusa.</title>
        <authorList>
            <person name="Herrera S."/>
            <person name="Cordes E."/>
        </authorList>
    </citation>
    <scope>NUCLEOTIDE SEQUENCE</scope>
    <source>
        <strain evidence="3">USNM1676648</strain>
        <tissue evidence="3">Polyp</tissue>
    </source>
</reference>
<keyword evidence="4" id="KW-1185">Reference proteome</keyword>
<evidence type="ECO:0000256" key="2">
    <source>
        <dbReference type="SAM" id="Phobius"/>
    </source>
</evidence>
<dbReference type="GO" id="GO:0016020">
    <property type="term" value="C:membrane"/>
    <property type="evidence" value="ECO:0007669"/>
    <property type="project" value="TreeGrafter"/>
</dbReference>
<name>A0A9X0CF73_9CNID</name>
<feature type="transmembrane region" description="Helical" evidence="2">
    <location>
        <begin position="133"/>
        <end position="152"/>
    </location>
</feature>